<evidence type="ECO:0000256" key="1">
    <source>
        <dbReference type="SAM" id="MobiDB-lite"/>
    </source>
</evidence>
<dbReference type="EMBL" id="MCFF01000041">
    <property type="protein sequence ID" value="ORZ07509.1"/>
    <property type="molecule type" value="Genomic_DNA"/>
</dbReference>
<dbReference type="InParanoid" id="A0A1Y2GD51"/>
<comment type="caution">
    <text evidence="2">The sequence shown here is derived from an EMBL/GenBank/DDBJ whole genome shotgun (WGS) entry which is preliminary data.</text>
</comment>
<sequence>MRLEEAAEAVGIVTVGWRVLASDCEVVFSGFFGSETSPSGSRSTSRAIQGLELRFCHRGETKIWKFNSNENVHMHLLEERKTTLTKHHCKEHVIIRRPTVWCTVTGEVISMYHPEIAYHPQLPPSYVATHPGVITPLQTPTHEPLSSVSTSSPMSPMTPLTPMAPPPTLSATDLIRIDESNLLPPLHRHSYHSRPYSHPPNDFLNILRFIWKSLFAIDPV</sequence>
<accession>A0A1Y2GD51</accession>
<keyword evidence="3" id="KW-1185">Reference proteome</keyword>
<dbReference type="Proteomes" id="UP000193648">
    <property type="component" value="Unassembled WGS sequence"/>
</dbReference>
<proteinExistence type="predicted"/>
<gene>
    <name evidence="2" type="ORF">BCR41DRAFT_373596</name>
</gene>
<dbReference type="GeneID" id="33568641"/>
<dbReference type="RefSeq" id="XP_021878016.1">
    <property type="nucleotide sequence ID" value="XM_022026798.1"/>
</dbReference>
<dbReference type="AlphaFoldDB" id="A0A1Y2GD51"/>
<feature type="region of interest" description="Disordered" evidence="1">
    <location>
        <begin position="139"/>
        <end position="158"/>
    </location>
</feature>
<reference evidence="2 3" key="1">
    <citation type="submission" date="2016-07" db="EMBL/GenBank/DDBJ databases">
        <title>Pervasive Adenine N6-methylation of Active Genes in Fungi.</title>
        <authorList>
            <consortium name="DOE Joint Genome Institute"/>
            <person name="Mondo S.J."/>
            <person name="Dannebaum R.O."/>
            <person name="Kuo R.C."/>
            <person name="Labutti K."/>
            <person name="Haridas S."/>
            <person name="Kuo A."/>
            <person name="Salamov A."/>
            <person name="Ahrendt S.R."/>
            <person name="Lipzen A."/>
            <person name="Sullivan W."/>
            <person name="Andreopoulos W.B."/>
            <person name="Clum A."/>
            <person name="Lindquist E."/>
            <person name="Daum C."/>
            <person name="Ramamoorthy G.K."/>
            <person name="Gryganskyi A."/>
            <person name="Culley D."/>
            <person name="Magnuson J.K."/>
            <person name="James T.Y."/>
            <person name="O'Malley M.A."/>
            <person name="Stajich J.E."/>
            <person name="Spatafora J.W."/>
            <person name="Visel A."/>
            <person name="Grigoriev I.V."/>
        </authorList>
    </citation>
    <scope>NUCLEOTIDE SEQUENCE [LARGE SCALE GENOMIC DNA]</scope>
    <source>
        <strain evidence="2 3">NRRL 3116</strain>
    </source>
</reference>
<evidence type="ECO:0000313" key="2">
    <source>
        <dbReference type="EMBL" id="ORZ07509.1"/>
    </source>
</evidence>
<evidence type="ECO:0000313" key="3">
    <source>
        <dbReference type="Proteomes" id="UP000193648"/>
    </source>
</evidence>
<organism evidence="2 3">
    <name type="scientific">Lobosporangium transversale</name>
    <dbReference type="NCBI Taxonomy" id="64571"/>
    <lineage>
        <taxon>Eukaryota</taxon>
        <taxon>Fungi</taxon>
        <taxon>Fungi incertae sedis</taxon>
        <taxon>Mucoromycota</taxon>
        <taxon>Mortierellomycotina</taxon>
        <taxon>Mortierellomycetes</taxon>
        <taxon>Mortierellales</taxon>
        <taxon>Mortierellaceae</taxon>
        <taxon>Lobosporangium</taxon>
    </lineage>
</organism>
<name>A0A1Y2GD51_9FUNG</name>
<feature type="compositionally biased region" description="Low complexity" evidence="1">
    <location>
        <begin position="144"/>
        <end position="158"/>
    </location>
</feature>
<protein>
    <submittedName>
        <fullName evidence="2">Uncharacterized protein</fullName>
    </submittedName>
</protein>